<gene>
    <name evidence="2" type="ORF">MCOR_2641</name>
</gene>
<name>A0A6J8A2R3_MYTCO</name>
<dbReference type="InterPro" id="IPR000477">
    <property type="entry name" value="RT_dom"/>
</dbReference>
<dbReference type="InterPro" id="IPR043502">
    <property type="entry name" value="DNA/RNA_pol_sf"/>
</dbReference>
<sequence length="699" mass="79919">MSQRICSFCGIKVVDHRGPTGIRCPNNISYDFAFDTRNQGQGANESLRKDQDLKQKITKKQKCLVSKLFISDDSDSDTESEGEIHFTQTFKTLNYPKFKLKKNKNLSKSGSSRKSIDKAIFHIAWPHEFAGSDDIEFMSLSMPALVRGENYIIHNIEPAEYRDKRAEHLTQLMFYSEQFIWSDVLAFHKDVLREIETGRASWNESRGRAKTIDVSTQTDNSCTHSYVIDSHDNIDNEINLKPKHLITPSKYQSGSNVDTCFKSTVIDSVDHTCRNIENDFTQVDNIVNYDINNNQVCQNPVVLHDIVFKSGVPNYLGSQIPVPSTVNIPIWRKLLNGYYDYKIVEFLEFGWPVGYSKHEFPETIVRNHKSALFFSEHIDEYIKKELSYNALVGPFKVNPFQLPLATSPLSSVPKKDTIERRTIMDLSFPIGTSVNDGIPKHTYMGDPLTLHYPATDHLVQLINEKGPNCLLYKVDIKRCYRWLPVDPYDYHLLGLVWNHKIYFDTKIPFGLRTGVVAAQRTTHAIMYMYRNMMGYNGVNYIDDIGSAETTEFAGNGFHILKTLIDDLGFKVAEQKCCAPDTNMIFLGKQFDTVNMAISIPTDKLGEIKGVIEKLLTKKTTTRKKLESIIGKLSYIADCIRSARLFIARLLALLRTVSRKGHHINLNGEAKKDFKWFLKFMTRFNGKPQFQSISGPNRTN</sequence>
<dbReference type="PANTHER" id="PTHR33050">
    <property type="entry name" value="REVERSE TRANSCRIPTASE DOMAIN-CONTAINING PROTEIN"/>
    <property type="match status" value="1"/>
</dbReference>
<dbReference type="InterPro" id="IPR052055">
    <property type="entry name" value="Hepadnavirus_pol/RT"/>
</dbReference>
<protein>
    <recommendedName>
        <fullName evidence="1">Reverse transcriptase domain-containing protein</fullName>
    </recommendedName>
</protein>
<dbReference type="PANTHER" id="PTHR33050:SF7">
    <property type="entry name" value="RIBONUCLEASE H"/>
    <property type="match status" value="1"/>
</dbReference>
<dbReference type="EMBL" id="CACVKT020000542">
    <property type="protein sequence ID" value="CAC5360006.1"/>
    <property type="molecule type" value="Genomic_DNA"/>
</dbReference>
<reference evidence="2 3" key="1">
    <citation type="submission" date="2020-06" db="EMBL/GenBank/DDBJ databases">
        <authorList>
            <person name="Li R."/>
            <person name="Bekaert M."/>
        </authorList>
    </citation>
    <scope>NUCLEOTIDE SEQUENCE [LARGE SCALE GENOMIC DNA]</scope>
    <source>
        <strain evidence="3">wild</strain>
    </source>
</reference>
<dbReference type="OrthoDB" id="6019648at2759"/>
<dbReference type="Pfam" id="PF00078">
    <property type="entry name" value="RVT_1"/>
    <property type="match status" value="1"/>
</dbReference>
<dbReference type="Proteomes" id="UP000507470">
    <property type="component" value="Unassembled WGS sequence"/>
</dbReference>
<dbReference type="SUPFAM" id="SSF56672">
    <property type="entry name" value="DNA/RNA polymerases"/>
    <property type="match status" value="1"/>
</dbReference>
<dbReference type="AlphaFoldDB" id="A0A6J8A2R3"/>
<dbReference type="Gene3D" id="3.10.10.10">
    <property type="entry name" value="HIV Type 1 Reverse Transcriptase, subunit A, domain 1"/>
    <property type="match status" value="1"/>
</dbReference>
<evidence type="ECO:0000259" key="1">
    <source>
        <dbReference type="Pfam" id="PF00078"/>
    </source>
</evidence>
<dbReference type="InterPro" id="IPR043128">
    <property type="entry name" value="Rev_trsase/Diguanyl_cyclase"/>
</dbReference>
<feature type="domain" description="Reverse transcriptase" evidence="1">
    <location>
        <begin position="457"/>
        <end position="588"/>
    </location>
</feature>
<proteinExistence type="predicted"/>
<keyword evidence="3" id="KW-1185">Reference proteome</keyword>
<accession>A0A6J8A2R3</accession>
<evidence type="ECO:0000313" key="2">
    <source>
        <dbReference type="EMBL" id="CAC5360006.1"/>
    </source>
</evidence>
<dbReference type="Gene3D" id="3.30.70.270">
    <property type="match status" value="1"/>
</dbReference>
<organism evidence="2 3">
    <name type="scientific">Mytilus coruscus</name>
    <name type="common">Sea mussel</name>
    <dbReference type="NCBI Taxonomy" id="42192"/>
    <lineage>
        <taxon>Eukaryota</taxon>
        <taxon>Metazoa</taxon>
        <taxon>Spiralia</taxon>
        <taxon>Lophotrochozoa</taxon>
        <taxon>Mollusca</taxon>
        <taxon>Bivalvia</taxon>
        <taxon>Autobranchia</taxon>
        <taxon>Pteriomorphia</taxon>
        <taxon>Mytilida</taxon>
        <taxon>Mytiloidea</taxon>
        <taxon>Mytilidae</taxon>
        <taxon>Mytilinae</taxon>
        <taxon>Mytilus</taxon>
    </lineage>
</organism>
<evidence type="ECO:0000313" key="3">
    <source>
        <dbReference type="Proteomes" id="UP000507470"/>
    </source>
</evidence>